<reference evidence="1 2" key="1">
    <citation type="submission" date="2019-05" db="EMBL/GenBank/DDBJ databases">
        <title>Genomes sequences of two Nocardia cyriacigeorgica environmental isolates, type strains Nocardia asteroides ATCC 19247 and Nocardia cyriacigeorgica DSM 44484.</title>
        <authorList>
            <person name="Vautrin F."/>
            <person name="Bergeron E."/>
            <person name="Dubost A."/>
            <person name="Abrouk D."/>
            <person name="Rodriguez Nava V."/>
            <person name="Pujic P."/>
        </authorList>
    </citation>
    <scope>NUCLEOTIDE SEQUENCE [LARGE SCALE GENOMIC DNA]</scope>
    <source>
        <strain evidence="1 2">EML 446</strain>
    </source>
</reference>
<gene>
    <name evidence="1" type="ORF">FEK34_22290</name>
</gene>
<sequence>MVHRRARIAMRKDLVRMSGPDGGGIDGSIMERLSTDGVLWCVKLAVLLITWNNGVVTGL</sequence>
<proteinExistence type="predicted"/>
<protein>
    <submittedName>
        <fullName evidence="1">Uncharacterized protein</fullName>
    </submittedName>
</protein>
<name>A0A5R8NGC5_9NOCA</name>
<dbReference type="Proteomes" id="UP000306378">
    <property type="component" value="Unassembled WGS sequence"/>
</dbReference>
<dbReference type="RefSeq" id="WP_138450674.1">
    <property type="nucleotide sequence ID" value="NZ_VBUT01000009.1"/>
</dbReference>
<dbReference type="AlphaFoldDB" id="A0A5R8NGC5"/>
<organism evidence="1 2">
    <name type="scientific">Nocardia cyriacigeorgica</name>
    <dbReference type="NCBI Taxonomy" id="135487"/>
    <lineage>
        <taxon>Bacteria</taxon>
        <taxon>Bacillati</taxon>
        <taxon>Actinomycetota</taxon>
        <taxon>Actinomycetes</taxon>
        <taxon>Mycobacteriales</taxon>
        <taxon>Nocardiaceae</taxon>
        <taxon>Nocardia</taxon>
    </lineage>
</organism>
<comment type="caution">
    <text evidence="1">The sequence shown here is derived from an EMBL/GenBank/DDBJ whole genome shotgun (WGS) entry which is preliminary data.</text>
</comment>
<dbReference type="EMBL" id="VBUT01000009">
    <property type="protein sequence ID" value="TLF74745.1"/>
    <property type="molecule type" value="Genomic_DNA"/>
</dbReference>
<evidence type="ECO:0000313" key="2">
    <source>
        <dbReference type="Proteomes" id="UP000306378"/>
    </source>
</evidence>
<accession>A0A5R8NGC5</accession>
<evidence type="ECO:0000313" key="1">
    <source>
        <dbReference type="EMBL" id="TLF74745.1"/>
    </source>
</evidence>